<evidence type="ECO:0000256" key="6">
    <source>
        <dbReference type="PROSITE-ProRule" id="PRU00042"/>
    </source>
</evidence>
<dbReference type="Gene3D" id="4.10.240.10">
    <property type="entry name" value="Zn(2)-C6 fungal-type DNA-binding domain"/>
    <property type="match status" value="1"/>
</dbReference>
<dbReference type="PROSITE" id="PS00028">
    <property type="entry name" value="ZINC_FINGER_C2H2_1"/>
    <property type="match status" value="2"/>
</dbReference>
<evidence type="ECO:0008006" key="12">
    <source>
        <dbReference type="Google" id="ProtNLM"/>
    </source>
</evidence>
<keyword evidence="1" id="KW-0479">Metal-binding</keyword>
<evidence type="ECO:0000256" key="5">
    <source>
        <dbReference type="ARBA" id="ARBA00023242"/>
    </source>
</evidence>
<dbReference type="GO" id="GO:0000981">
    <property type="term" value="F:DNA-binding transcription factor activity, RNA polymerase II-specific"/>
    <property type="evidence" value="ECO:0007669"/>
    <property type="project" value="InterPro"/>
</dbReference>
<evidence type="ECO:0000256" key="1">
    <source>
        <dbReference type="ARBA" id="ARBA00022723"/>
    </source>
</evidence>
<gene>
    <name evidence="10" type="ordered locus">CNC04900</name>
</gene>
<keyword evidence="6" id="KW-0863">Zinc-finger</keyword>
<dbReference type="VEuPathDB" id="FungiDB:CNC04900"/>
<dbReference type="PaxDb" id="214684-Q5KJY7"/>
<name>Q5KJY7_CRYD1</name>
<feature type="compositionally biased region" description="Basic and acidic residues" evidence="7">
    <location>
        <begin position="57"/>
        <end position="67"/>
    </location>
</feature>
<dbReference type="HOGENOM" id="CLU_337069_0_0_1"/>
<dbReference type="InterPro" id="IPR001138">
    <property type="entry name" value="Zn2Cys6_DnaBD"/>
</dbReference>
<accession>Q5KJY7</accession>
<dbReference type="EMBL" id="AE017343">
    <property type="protein sequence ID" value="AAW42740.2"/>
    <property type="molecule type" value="Genomic_DNA"/>
</dbReference>
<dbReference type="InterPro" id="IPR036864">
    <property type="entry name" value="Zn2-C6_fun-type_DNA-bd_sf"/>
</dbReference>
<feature type="domain" description="C2H2-type" evidence="9">
    <location>
        <begin position="33"/>
        <end position="61"/>
    </location>
</feature>
<evidence type="ECO:0000256" key="3">
    <source>
        <dbReference type="ARBA" id="ARBA00023015"/>
    </source>
</evidence>
<dbReference type="PANTHER" id="PTHR47660:SF2">
    <property type="entry name" value="TRANSCRIPTION FACTOR WITH C2H2 AND ZN(2)-CYS(6) DNA BINDING DOMAIN (EUROFUNG)"/>
    <property type="match status" value="1"/>
</dbReference>
<feature type="domain" description="C2H2-type" evidence="9">
    <location>
        <begin position="5"/>
        <end position="32"/>
    </location>
</feature>
<dbReference type="Gene3D" id="3.30.160.60">
    <property type="entry name" value="Classic Zinc Finger"/>
    <property type="match status" value="2"/>
</dbReference>
<feature type="region of interest" description="Disordered" evidence="7">
    <location>
        <begin position="724"/>
        <end position="750"/>
    </location>
</feature>
<dbReference type="eggNOG" id="KOG1721">
    <property type="taxonomic scope" value="Eukaryota"/>
</dbReference>
<feature type="domain" description="Zn(2)-C6 fungal-type" evidence="8">
    <location>
        <begin position="258"/>
        <end position="287"/>
    </location>
</feature>
<organism evidence="10 11">
    <name type="scientific">Cryptococcus deneoformans (strain JEC21 / ATCC MYA-565)</name>
    <name type="common">Cryptococcus neoformans var. neoformans serotype D</name>
    <dbReference type="NCBI Taxonomy" id="214684"/>
    <lineage>
        <taxon>Eukaryota</taxon>
        <taxon>Fungi</taxon>
        <taxon>Dikarya</taxon>
        <taxon>Basidiomycota</taxon>
        <taxon>Agaricomycotina</taxon>
        <taxon>Tremellomycetes</taxon>
        <taxon>Tremellales</taxon>
        <taxon>Cryptococcaceae</taxon>
        <taxon>Cryptococcus</taxon>
        <taxon>Cryptococcus neoformans species complex</taxon>
    </lineage>
</organism>
<dbReference type="InParanoid" id="Q5KJY7"/>
<feature type="region of interest" description="Disordered" evidence="7">
    <location>
        <begin position="522"/>
        <end position="555"/>
    </location>
</feature>
<feature type="compositionally biased region" description="Polar residues" evidence="7">
    <location>
        <begin position="432"/>
        <end position="446"/>
    </location>
</feature>
<dbReference type="Proteomes" id="UP000002149">
    <property type="component" value="Chromosome 3"/>
</dbReference>
<evidence type="ECO:0000256" key="4">
    <source>
        <dbReference type="ARBA" id="ARBA00023163"/>
    </source>
</evidence>
<dbReference type="SUPFAM" id="SSF57701">
    <property type="entry name" value="Zn2/Cys6 DNA-binding domain"/>
    <property type="match status" value="1"/>
</dbReference>
<sequence length="928" mass="100598">MGGDHKCPLCSATFTRPQHVGRHLRSHTGDRPYECKECPLRFARSDLLSRHVNKAHRAPDEGPSDKKPTKKGRRKSVPASSHSALTKIRIEEQEEEQRRQLLQRQQFQRQQQQQQEQQQQLLQQQMQQEAAAVRERSKSESLNQQPHLQALRMYPHHPLLASRPVQPSIASNSWNTNPSGSFAAAGMMAMSPPFDPTIQRLGGNLQPFQGQPFLVGQLPNDPPFTGQPMRLSGSDQGMKAADGPSASVFYELGMKKRACDQCNHSKVRCDFADPCLRCRQRNLSCSYRKPPKLSTTMAPPPAPYNLPLNTSSTTVSPTSPYSSPNSSTSVLAPTEPISYRKPSVASLPPNLGNVPNQSNAQSVPWVSYQNTMGTTWPSPQAQTTYSIPDGTAPGSITGQFVESPGAVHPALPPYSSQSKARAEHSLSPHRLSMTQTPSLVDSIDTSSEMDMDDPAERRGSHNSFTSSVPRTQWGIKGKEVEGVLRLLPNTGAFEQNTSPTQTASNQVSPVPVRADQLSDIVSNPQWQSQGTINPKWQTRGNFSSDDESSSVLSSSANSTFLEQSVNASASHGNIHHERRRSSESAWDKAMEQMTIQDPQKNMAVVGEIADGSVPTVPQISETASEGTQELPGLIGPNAEESPMVPTLSDVKDLWRFFMTEPMTGLTPAGEKLNELDNLPVVTPRPGMGKRTFSKSSSMPDLQSPLVTGPAFFSTFLSGMTPKPTEAQHSYMPSHWAERDHSSVTEGLDEPDMGKWNKEIEQRQSSFSLGKPNAKLGKGKPDTLSGINDAPIQPPATQPIRPLPSVVQRSSALDQTLAPERLPSFGLTPGFEIQQNPLLSKLGLASADARTGSKRMASSTLVNDHRKATFTVWDEDGPATQGQGNGAGYGAESKALAGGGALGVSTAQGKGLQQSPFKSWALNTSAGAS</sequence>
<keyword evidence="4" id="KW-0804">Transcription</keyword>
<dbReference type="PANTHER" id="PTHR47660">
    <property type="entry name" value="TRANSCRIPTION FACTOR WITH C2H2 AND ZN(2)-CYS(6) DNA BINDING DOMAIN (EUROFUNG)-RELATED-RELATED"/>
    <property type="match status" value="1"/>
</dbReference>
<dbReference type="PROSITE" id="PS50048">
    <property type="entry name" value="ZN2_CY6_FUNGAL_2"/>
    <property type="match status" value="1"/>
</dbReference>
<proteinExistence type="predicted"/>
<dbReference type="SMART" id="SM00355">
    <property type="entry name" value="ZnF_C2H2"/>
    <property type="match status" value="2"/>
</dbReference>
<evidence type="ECO:0000259" key="8">
    <source>
        <dbReference type="PROSITE" id="PS50048"/>
    </source>
</evidence>
<reference evidence="10 11" key="1">
    <citation type="journal article" date="2005" name="Science">
        <title>The genome of the basidiomycetous yeast and human pathogen Cryptococcus neoformans.</title>
        <authorList>
            <person name="Loftus B.J."/>
            <person name="Fung E."/>
            <person name="Roncaglia P."/>
            <person name="Rowley D."/>
            <person name="Amedeo P."/>
            <person name="Bruno D."/>
            <person name="Vamathevan J."/>
            <person name="Miranda M."/>
            <person name="Anderson I.J."/>
            <person name="Fraser J.A."/>
            <person name="Allen J.E."/>
            <person name="Bosdet I.E."/>
            <person name="Brent M.R."/>
            <person name="Chiu R."/>
            <person name="Doering T.L."/>
            <person name="Donlin M.J."/>
            <person name="D'Souza C.A."/>
            <person name="Fox D.S."/>
            <person name="Grinberg V."/>
            <person name="Fu J."/>
            <person name="Fukushima M."/>
            <person name="Haas B.J."/>
            <person name="Huang J.C."/>
            <person name="Janbon G."/>
            <person name="Jones S.J."/>
            <person name="Koo H.L."/>
            <person name="Krzywinski M.I."/>
            <person name="Kwon-Chung J.K."/>
            <person name="Lengeler K.B."/>
            <person name="Maiti R."/>
            <person name="Marra M.A."/>
            <person name="Marra R.E."/>
            <person name="Mathewson C.A."/>
            <person name="Mitchell T.G."/>
            <person name="Pertea M."/>
            <person name="Riggs F.R."/>
            <person name="Salzberg S.L."/>
            <person name="Schein J.E."/>
            <person name="Shvartsbeyn A."/>
            <person name="Shin H."/>
            <person name="Shumway M."/>
            <person name="Specht C.A."/>
            <person name="Suh B.B."/>
            <person name="Tenney A."/>
            <person name="Utterback T.R."/>
            <person name="Wickes B.L."/>
            <person name="Wortman J.R."/>
            <person name="Wye N.H."/>
            <person name="Kronstad J.W."/>
            <person name="Lodge J.K."/>
            <person name="Heitman J."/>
            <person name="Davis R.W."/>
            <person name="Fraser C.M."/>
            <person name="Hyman R.W."/>
        </authorList>
    </citation>
    <scope>NUCLEOTIDE SEQUENCE [LARGE SCALE GENOMIC DNA]</scope>
    <source>
        <strain evidence="11">JEC21 / ATCC MYA-565</strain>
    </source>
</reference>
<feature type="compositionally biased region" description="Polar residues" evidence="7">
    <location>
        <begin position="522"/>
        <end position="542"/>
    </location>
</feature>
<evidence type="ECO:0000313" key="10">
    <source>
        <dbReference type="EMBL" id="AAW42740.2"/>
    </source>
</evidence>
<keyword evidence="2" id="KW-0862">Zinc</keyword>
<dbReference type="KEGG" id="cne:CNC04900"/>
<keyword evidence="3" id="KW-0805">Transcription regulation</keyword>
<evidence type="ECO:0000313" key="11">
    <source>
        <dbReference type="Proteomes" id="UP000002149"/>
    </source>
</evidence>
<keyword evidence="11" id="KW-1185">Reference proteome</keyword>
<feature type="compositionally biased region" description="Low complexity" evidence="7">
    <location>
        <begin position="305"/>
        <end position="331"/>
    </location>
</feature>
<feature type="region of interest" description="Disordered" evidence="7">
    <location>
        <begin position="680"/>
        <end position="701"/>
    </location>
</feature>
<feature type="region of interest" description="Disordered" evidence="7">
    <location>
        <begin position="377"/>
        <end position="469"/>
    </location>
</feature>
<dbReference type="CDD" id="cd00067">
    <property type="entry name" value="GAL4"/>
    <property type="match status" value="1"/>
</dbReference>
<evidence type="ECO:0000256" key="7">
    <source>
        <dbReference type="SAM" id="MobiDB-lite"/>
    </source>
</evidence>
<protein>
    <recommendedName>
        <fullName evidence="12">Zn(2)-C6 fungal-type domain-containing protein</fullName>
    </recommendedName>
</protein>
<dbReference type="Pfam" id="PF00096">
    <property type="entry name" value="zf-C2H2"/>
    <property type="match status" value="1"/>
</dbReference>
<feature type="compositionally biased region" description="Polar residues" evidence="7">
    <location>
        <begin position="377"/>
        <end position="386"/>
    </location>
</feature>
<dbReference type="SUPFAM" id="SSF57667">
    <property type="entry name" value="beta-beta-alpha zinc fingers"/>
    <property type="match status" value="1"/>
</dbReference>
<dbReference type="RefSeq" id="XP_024512600.1">
    <property type="nucleotide sequence ID" value="XM_024656833.1"/>
</dbReference>
<dbReference type="Pfam" id="PF00172">
    <property type="entry name" value="Zn_clus"/>
    <property type="match status" value="1"/>
</dbReference>
<keyword evidence="5" id="KW-0539">Nucleus</keyword>
<evidence type="ECO:0000256" key="2">
    <source>
        <dbReference type="ARBA" id="ARBA00022833"/>
    </source>
</evidence>
<dbReference type="AlphaFoldDB" id="Q5KJY7"/>
<dbReference type="PROSITE" id="PS50157">
    <property type="entry name" value="ZINC_FINGER_C2H2_2"/>
    <property type="match status" value="2"/>
</dbReference>
<dbReference type="OrthoDB" id="6365676at2759"/>
<evidence type="ECO:0000259" key="9">
    <source>
        <dbReference type="PROSITE" id="PS50157"/>
    </source>
</evidence>
<feature type="region of interest" description="Disordered" evidence="7">
    <location>
        <begin position="53"/>
        <end position="88"/>
    </location>
</feature>
<feature type="region of interest" description="Disordered" evidence="7">
    <location>
        <begin position="291"/>
        <end position="333"/>
    </location>
</feature>
<dbReference type="InterPro" id="IPR013087">
    <property type="entry name" value="Znf_C2H2_type"/>
</dbReference>
<dbReference type="GeneID" id="3256546"/>
<dbReference type="InterPro" id="IPR036236">
    <property type="entry name" value="Znf_C2H2_sf"/>
</dbReference>
<dbReference type="SMART" id="SM00066">
    <property type="entry name" value="GAL4"/>
    <property type="match status" value="1"/>
</dbReference>
<dbReference type="GO" id="GO:0008270">
    <property type="term" value="F:zinc ion binding"/>
    <property type="evidence" value="ECO:0007669"/>
    <property type="project" value="UniProtKB-KW"/>
</dbReference>